<keyword evidence="2" id="KW-1185">Reference proteome</keyword>
<dbReference type="Proteomes" id="UP000319941">
    <property type="component" value="Unassembled WGS sequence"/>
</dbReference>
<accession>A0A558HG33</accession>
<sequence length="82" mass="9441">MTHMTRNQLMDKLIHTLSEWPKPAEVRGGILIDGDHEGWTKGPTSNEWVFFWHPGDGSRMLILREQWEAALEAKNNLEAADQ</sequence>
<comment type="caution">
    <text evidence="1">The sequence shown here is derived from an EMBL/GenBank/DDBJ whole genome shotgun (WGS) entry which is preliminary data.</text>
</comment>
<dbReference type="RefSeq" id="WP_144727969.1">
    <property type="nucleotide sequence ID" value="NZ_CAWOWR010000013.1"/>
</dbReference>
<dbReference type="AlphaFoldDB" id="A0A558HG33"/>
<reference evidence="1 2" key="1">
    <citation type="submission" date="2019-07" db="EMBL/GenBank/DDBJ databases">
        <title>Diversity of Bacteria from Kongsfjorden, Arctic.</title>
        <authorList>
            <person name="Yu Y."/>
        </authorList>
    </citation>
    <scope>NUCLEOTIDE SEQUENCE [LARGE SCALE GENOMIC DNA]</scope>
    <source>
        <strain evidence="1 2">SM1923</strain>
    </source>
</reference>
<name>A0A558HG33_9GAMM</name>
<proteinExistence type="predicted"/>
<protein>
    <submittedName>
        <fullName evidence="1">Uncharacterized protein</fullName>
    </submittedName>
</protein>
<evidence type="ECO:0000313" key="2">
    <source>
        <dbReference type="Proteomes" id="UP000319941"/>
    </source>
</evidence>
<dbReference type="EMBL" id="VNFH01000011">
    <property type="protein sequence ID" value="TVU68092.1"/>
    <property type="molecule type" value="Genomic_DNA"/>
</dbReference>
<gene>
    <name evidence="1" type="ORF">FQP86_14975</name>
</gene>
<organism evidence="1 2">
    <name type="scientific">Cobetia crustatorum</name>
    <dbReference type="NCBI Taxonomy" id="553385"/>
    <lineage>
        <taxon>Bacteria</taxon>
        <taxon>Pseudomonadati</taxon>
        <taxon>Pseudomonadota</taxon>
        <taxon>Gammaproteobacteria</taxon>
        <taxon>Oceanospirillales</taxon>
        <taxon>Halomonadaceae</taxon>
        <taxon>Cobetia</taxon>
    </lineage>
</organism>
<evidence type="ECO:0000313" key="1">
    <source>
        <dbReference type="EMBL" id="TVU68092.1"/>
    </source>
</evidence>